<sequence>MDLVILARSVGFDTSDGLVGDAADGAGAVFAADGQLGLGHLDW</sequence>
<organism evidence="1 2">
    <name type="scientific">Dactylosporangium fulvum</name>
    <dbReference type="NCBI Taxonomy" id="53359"/>
    <lineage>
        <taxon>Bacteria</taxon>
        <taxon>Bacillati</taxon>
        <taxon>Actinomycetota</taxon>
        <taxon>Actinomycetes</taxon>
        <taxon>Micromonosporales</taxon>
        <taxon>Micromonosporaceae</taxon>
        <taxon>Dactylosporangium</taxon>
    </lineage>
</organism>
<evidence type="ECO:0000313" key="1">
    <source>
        <dbReference type="EMBL" id="UWP80814.1"/>
    </source>
</evidence>
<reference evidence="1" key="2">
    <citation type="submission" date="2022-09" db="EMBL/GenBank/DDBJ databases">
        <title>Biosynthetic gene clusters of Dactylosporangioum fulvum.</title>
        <authorList>
            <person name="Caradec T."/>
        </authorList>
    </citation>
    <scope>NUCLEOTIDE SEQUENCE</scope>
    <source>
        <strain evidence="1">NRRL B-16292</strain>
    </source>
</reference>
<dbReference type="Proteomes" id="UP001059617">
    <property type="component" value="Chromosome"/>
</dbReference>
<accession>A0ABY5VUK6</accession>
<evidence type="ECO:0000313" key="2">
    <source>
        <dbReference type="Proteomes" id="UP001059617"/>
    </source>
</evidence>
<proteinExistence type="predicted"/>
<reference evidence="1" key="1">
    <citation type="submission" date="2021-04" db="EMBL/GenBank/DDBJ databases">
        <authorList>
            <person name="Hartkoorn R.C."/>
            <person name="Beaudoing E."/>
            <person name="Hot D."/>
        </authorList>
    </citation>
    <scope>NUCLEOTIDE SEQUENCE</scope>
    <source>
        <strain evidence="1">NRRL B-16292</strain>
    </source>
</reference>
<dbReference type="EMBL" id="CP073720">
    <property type="protein sequence ID" value="UWP80814.1"/>
    <property type="molecule type" value="Genomic_DNA"/>
</dbReference>
<gene>
    <name evidence="1" type="ORF">Dfulv_37610</name>
</gene>
<dbReference type="RefSeq" id="WP_259858576.1">
    <property type="nucleotide sequence ID" value="NZ_CP073720.1"/>
</dbReference>
<protein>
    <submittedName>
        <fullName evidence="1">Uncharacterized protein</fullName>
    </submittedName>
</protein>
<keyword evidence="2" id="KW-1185">Reference proteome</keyword>
<name>A0ABY5VUK6_9ACTN</name>